<organism evidence="3 4">
    <name type="scientific">Oleiagrimonas soli</name>
    <dbReference type="NCBI Taxonomy" id="1543381"/>
    <lineage>
        <taxon>Bacteria</taxon>
        <taxon>Pseudomonadati</taxon>
        <taxon>Pseudomonadota</taxon>
        <taxon>Gammaproteobacteria</taxon>
        <taxon>Lysobacterales</taxon>
        <taxon>Rhodanobacteraceae</taxon>
        <taxon>Oleiagrimonas</taxon>
    </lineage>
</organism>
<name>A0A841KK26_9GAMM</name>
<reference evidence="3 4" key="1">
    <citation type="submission" date="2020-08" db="EMBL/GenBank/DDBJ databases">
        <title>Genomic Encyclopedia of Type Strains, Phase IV (KMG-IV): sequencing the most valuable type-strain genomes for metagenomic binning, comparative biology and taxonomic classification.</title>
        <authorList>
            <person name="Goeker M."/>
        </authorList>
    </citation>
    <scope>NUCLEOTIDE SEQUENCE [LARGE SCALE GENOMIC DNA]</scope>
    <source>
        <strain evidence="3 4">DSM 107085</strain>
    </source>
</reference>
<evidence type="ECO:0000256" key="1">
    <source>
        <dbReference type="ARBA" id="ARBA00022801"/>
    </source>
</evidence>
<dbReference type="InterPro" id="IPR029058">
    <property type="entry name" value="AB_hydrolase_fold"/>
</dbReference>
<dbReference type="GO" id="GO:0004252">
    <property type="term" value="F:serine-type endopeptidase activity"/>
    <property type="evidence" value="ECO:0007669"/>
    <property type="project" value="TreeGrafter"/>
</dbReference>
<keyword evidence="1" id="KW-0378">Hydrolase</keyword>
<sequence length="483" mass="54599">MLYNIDSLHNTRHLIGDIHQGGMSFLLDKDGQTTYAYGSNTEFEFKAYRKVDGRWESLPDAITGSYFRPFAYTPDQKKLYALSSHKRGPYQLIVANADASDPQTLMSDPFFSFDDMEWTPYPYQPFAAVNATGIPQPHYINDTLPSAKLYKALSNAFKGQFVDFINFSQDGMQLLFSTRSDRNPGTYYLIDRRTNKVRKLFDAAAWIHPEQMSERRPFRFKASDGTELEGILTLPKGRAQSNLPMVLVPHGGPYNVQDSWFFDSDAQMLASRGYLVLQVNFRGSDGRGPRFVQSGYRQWGTRIQQDLTDGVKWAIAQHFADPQRICVYGGSFGGYSALMQVIREPKLYKCAVGYDGVYDLNMQAEKSDTAQFQGGRNYFAMVLGKTKEIRASNSPVNLVDKIEVPVFLIHGKDDKRVPYAEATDMRDALEKAGKKVEWMAKSGEGHGFYDENNNLEMFTKLLAFLKQNIGPGAPVVNTTQNTQ</sequence>
<dbReference type="PANTHER" id="PTHR42776:SF27">
    <property type="entry name" value="DIPEPTIDYL PEPTIDASE FAMILY MEMBER 6"/>
    <property type="match status" value="1"/>
</dbReference>
<evidence type="ECO:0000313" key="4">
    <source>
        <dbReference type="Proteomes" id="UP000560000"/>
    </source>
</evidence>
<comment type="caution">
    <text evidence="3">The sequence shown here is derived from an EMBL/GenBank/DDBJ whole genome shotgun (WGS) entry which is preliminary data.</text>
</comment>
<evidence type="ECO:0000259" key="2">
    <source>
        <dbReference type="Pfam" id="PF00326"/>
    </source>
</evidence>
<keyword evidence="3" id="KW-0031">Aminopeptidase</keyword>
<dbReference type="InterPro" id="IPR001375">
    <property type="entry name" value="Peptidase_S9_cat"/>
</dbReference>
<feature type="domain" description="Peptidase S9 prolyl oligopeptidase catalytic" evidence="2">
    <location>
        <begin position="261"/>
        <end position="470"/>
    </location>
</feature>
<dbReference type="PANTHER" id="PTHR42776">
    <property type="entry name" value="SERINE PEPTIDASE S9 FAMILY MEMBER"/>
    <property type="match status" value="1"/>
</dbReference>
<proteinExistence type="predicted"/>
<dbReference type="EMBL" id="JACHET010000001">
    <property type="protein sequence ID" value="MBB6185546.1"/>
    <property type="molecule type" value="Genomic_DNA"/>
</dbReference>
<keyword evidence="3" id="KW-0645">Protease</keyword>
<dbReference type="Pfam" id="PF00326">
    <property type="entry name" value="Peptidase_S9"/>
    <property type="match status" value="1"/>
</dbReference>
<gene>
    <name evidence="3" type="ORF">HNQ86_002891</name>
</gene>
<accession>A0A841KK26</accession>
<protein>
    <submittedName>
        <fullName evidence="3">Dipeptidyl aminopeptidase/acylaminoacyl peptidase</fullName>
    </submittedName>
</protein>
<dbReference type="RefSeq" id="WP_235205318.1">
    <property type="nucleotide sequence ID" value="NZ_JACHET010000001.1"/>
</dbReference>
<dbReference type="Proteomes" id="UP000560000">
    <property type="component" value="Unassembled WGS sequence"/>
</dbReference>
<dbReference type="SUPFAM" id="SSF53474">
    <property type="entry name" value="alpha/beta-Hydrolases"/>
    <property type="match status" value="1"/>
</dbReference>
<dbReference type="SUPFAM" id="SSF82171">
    <property type="entry name" value="DPP6 N-terminal domain-like"/>
    <property type="match status" value="1"/>
</dbReference>
<dbReference type="Gene3D" id="3.40.50.1820">
    <property type="entry name" value="alpha/beta hydrolase"/>
    <property type="match status" value="1"/>
</dbReference>
<evidence type="ECO:0000313" key="3">
    <source>
        <dbReference type="EMBL" id="MBB6185546.1"/>
    </source>
</evidence>
<dbReference type="AlphaFoldDB" id="A0A841KK26"/>
<dbReference type="GO" id="GO:0004177">
    <property type="term" value="F:aminopeptidase activity"/>
    <property type="evidence" value="ECO:0007669"/>
    <property type="project" value="UniProtKB-KW"/>
</dbReference>
<dbReference type="GO" id="GO:0006508">
    <property type="term" value="P:proteolysis"/>
    <property type="evidence" value="ECO:0007669"/>
    <property type="project" value="InterPro"/>
</dbReference>